<dbReference type="Gene3D" id="3.40.570.10">
    <property type="entry name" value="Extracellular Endonuclease, subunit A"/>
    <property type="match status" value="1"/>
</dbReference>
<feature type="region of interest" description="Disordered" evidence="1">
    <location>
        <begin position="1034"/>
        <end position="1061"/>
    </location>
</feature>
<dbReference type="RefSeq" id="WP_169457628.1">
    <property type="nucleotide sequence ID" value="NZ_CP051774.1"/>
</dbReference>
<evidence type="ECO:0000313" key="4">
    <source>
        <dbReference type="Proteomes" id="UP000501812"/>
    </source>
</evidence>
<dbReference type="Proteomes" id="UP000501812">
    <property type="component" value="Chromosome"/>
</dbReference>
<gene>
    <name evidence="3" type="ORF">HHL09_26295</name>
</gene>
<feature type="region of interest" description="Disordered" evidence="1">
    <location>
        <begin position="1"/>
        <end position="20"/>
    </location>
</feature>
<feature type="compositionally biased region" description="Low complexity" evidence="1">
    <location>
        <begin position="1264"/>
        <end position="1281"/>
    </location>
</feature>
<accession>A0A858RQG7</accession>
<feature type="region of interest" description="Disordered" evidence="1">
    <location>
        <begin position="1404"/>
        <end position="1423"/>
    </location>
</feature>
<name>A0A858RQG7_9BACT</name>
<dbReference type="InterPro" id="IPR044929">
    <property type="entry name" value="DNA/RNA_non-sp_Endonuclease_sf"/>
</dbReference>
<feature type="domain" description="Type VII secretion system protein EssD-like" evidence="2">
    <location>
        <begin position="1281"/>
        <end position="1399"/>
    </location>
</feature>
<evidence type="ECO:0000313" key="3">
    <source>
        <dbReference type="EMBL" id="QJE99142.1"/>
    </source>
</evidence>
<organism evidence="3 4">
    <name type="scientific">Luteolibacter luteus</name>
    <dbReference type="NCBI Taxonomy" id="2728835"/>
    <lineage>
        <taxon>Bacteria</taxon>
        <taxon>Pseudomonadati</taxon>
        <taxon>Verrucomicrobiota</taxon>
        <taxon>Verrucomicrobiia</taxon>
        <taxon>Verrucomicrobiales</taxon>
        <taxon>Verrucomicrobiaceae</taxon>
        <taxon>Luteolibacter</taxon>
    </lineage>
</organism>
<dbReference type="Pfam" id="PF13930">
    <property type="entry name" value="Endonuclea_NS_2"/>
    <property type="match status" value="1"/>
</dbReference>
<evidence type="ECO:0000256" key="1">
    <source>
        <dbReference type="SAM" id="MobiDB-lite"/>
    </source>
</evidence>
<keyword evidence="4" id="KW-1185">Reference proteome</keyword>
<sequence>MATDLSQGIPPSLGNPITTDLNRAWQKSGDTMRDPLAASTPNPLEAVLHQPWLAQEQARMEKLAAWSAAQSAKLDHAVLDWQKATAGKTIALDFAEDPETARQQALVESYLFIENEGREFRSRAERDGLRLQIAYRSFSGRGADDDDAFFTELEKLSQKRSDTRAFATRFAEDAQLSELVRSSTDYGADARSWELWQEEHKHDPGYDPRRIAEYYEHWNEIRQDTSSRLQPVLGPLRQAWHLMQEEKGYLGFNLRGLYDPMDESERATFIASLSLLARTLPPQQQASFWGNVAKTNDRAWQGYVQDAFEWGEMQVAPELREMEALLAQEEPDPWQITSTLGRNVTDQLLPLGFIHKQARERFTTDGQASAAKAAEVRAELRRRQNFRDDIERIRDEDYDPVRVLSPEGSAAAFGEKFAYGLTGTAPTLAGAAIPWAGLVLTYGTSERMLYRDLRRSFMTSDGVTPGLSDSEATRLSSQVAPILAIPYAAIEKLKIEGMLGKLPFTDKLMNTLGRRVTNGVLRGGFRIGMEAGFQTIGENLQDALPVITQQLVSALSDDLKVPGVVLRNGKDGYLDGYWEKTALTYTIMLPLSIAAAAGGRDRDARARTFAKASDAELLAFIGSAEAVARIREAQQRGPFTVNAAIEQALARRNPFTPEAKAAVEQLARDAQARKAAVDAAQDAGIVPAIYGNHEKGYTVIDPETRQILGTAKDWKAAEQLAIAHSKLLDESNKDAVAYYGSLLEASDLASRGKTREGDQTIFDIAPGNRIDLVEAELLSPGLEQRHAEQASIRERLTGGDGQTLWNILGLSITDMRGLSRDVRRTVNYLRSGATVREVIHEKTHGFRREARARGRLTRDDEVAFIRAYDSITRGKQTRGADGGHVSLDFLPDGIADTEITDTMLDEAISEIMEVELMRMARHGSRRGQADSARARGIGTASRVTVKNITAALKLLSPAAAQRFSHFMEAARSYFGIIFGRTAAINKAERDGKFDREGADAFIDKLFGLHREGSPDVTNSNPAEASDLTNSSAAFSLAPSNEDPDSSRLKNKPEATSSLSSTLRSLFPKPAEAYTFQPYDEQRPRIREIARAQDLRLVQSPDLAAATRRIEEALGIVTAFYEGGDPDIAGFSPNGNPDVVFLNSRPRIADLPLAWTFAHEAMHAAQKDAETRAAELWEEIGKLLTPLETEKIQSLLSRAYSASKHDIEAPAFLARDAISGHDFFGLSHLKNAEAIRKLIVDFYDSLGVLNPTGLKDSPDAELARTDTPGLRDGPDGDGTTTTRTLNGYHYVLDQFKRVIKCTGRLRLEPEQKRNRKAQAEAGIPNREPKDQGGHIIARIFGGSRDEINHIAQDGNFNNSAYKSLEYSWAKTIKEGKTVDVEIQLIYKGNSKRPHALVVSTTISESKSQTGTTTKTKFINRKGGS</sequence>
<evidence type="ECO:0000259" key="2">
    <source>
        <dbReference type="Pfam" id="PF13930"/>
    </source>
</evidence>
<protein>
    <recommendedName>
        <fullName evidence="2">Type VII secretion system protein EssD-like domain-containing protein</fullName>
    </recommendedName>
</protein>
<dbReference type="InterPro" id="IPR044927">
    <property type="entry name" value="Endonuclea_NS_2"/>
</dbReference>
<dbReference type="EMBL" id="CP051774">
    <property type="protein sequence ID" value="QJE99142.1"/>
    <property type="molecule type" value="Genomic_DNA"/>
</dbReference>
<proteinExistence type="predicted"/>
<feature type="region of interest" description="Disordered" evidence="1">
    <location>
        <begin position="1253"/>
        <end position="1281"/>
    </location>
</feature>
<dbReference type="KEGG" id="luo:HHL09_26295"/>
<feature type="compositionally biased region" description="Low complexity" evidence="1">
    <location>
        <begin position="1404"/>
        <end position="1415"/>
    </location>
</feature>
<reference evidence="3 4" key="1">
    <citation type="submission" date="2020-04" db="EMBL/GenBank/DDBJ databases">
        <title>Luteolibacter sp. G-1-1-1 isolated from soil.</title>
        <authorList>
            <person name="Dahal R.H."/>
        </authorList>
    </citation>
    <scope>NUCLEOTIDE SEQUENCE [LARGE SCALE GENOMIC DNA]</scope>
    <source>
        <strain evidence="3 4">G-1-1-1</strain>
    </source>
</reference>
<feature type="region of interest" description="Disordered" evidence="1">
    <location>
        <begin position="1310"/>
        <end position="1330"/>
    </location>
</feature>